<keyword evidence="7 11" id="KW-0560">Oxidoreductase</keyword>
<comment type="similarity">
    <text evidence="3 11">Belongs to the protoporphyrinogen/coproporphyrinogen oxidase family. Protoporphyrinogen oxidase subfamily.</text>
</comment>
<dbReference type="UniPathway" id="UPA00251">
    <property type="reaction ID" value="UER00324"/>
</dbReference>
<comment type="catalytic activity">
    <reaction evidence="10 11">
        <text>protoporphyrinogen IX + 3 O2 = protoporphyrin IX + 3 H2O2</text>
        <dbReference type="Rhea" id="RHEA:25576"/>
        <dbReference type="ChEBI" id="CHEBI:15379"/>
        <dbReference type="ChEBI" id="CHEBI:16240"/>
        <dbReference type="ChEBI" id="CHEBI:57306"/>
        <dbReference type="ChEBI" id="CHEBI:57307"/>
        <dbReference type="EC" id="1.3.3.4"/>
    </reaction>
</comment>
<keyword evidence="14" id="KW-1185">Reference proteome</keyword>
<evidence type="ECO:0000313" key="14">
    <source>
        <dbReference type="Proteomes" id="UP000612746"/>
    </source>
</evidence>
<proteinExistence type="inferred from homology"/>
<evidence type="ECO:0000256" key="5">
    <source>
        <dbReference type="ARBA" id="ARBA00022630"/>
    </source>
</evidence>
<evidence type="ECO:0000259" key="12">
    <source>
        <dbReference type="Pfam" id="PF01593"/>
    </source>
</evidence>
<feature type="non-terminal residue" evidence="13">
    <location>
        <position position="1"/>
    </location>
</feature>
<dbReference type="PANTHER" id="PTHR42923:SF3">
    <property type="entry name" value="PROTOPORPHYRINOGEN OXIDASE"/>
    <property type="match status" value="1"/>
</dbReference>
<organism evidence="13 14">
    <name type="scientific">Umbelopsis vinacea</name>
    <dbReference type="NCBI Taxonomy" id="44442"/>
    <lineage>
        <taxon>Eukaryota</taxon>
        <taxon>Fungi</taxon>
        <taxon>Fungi incertae sedis</taxon>
        <taxon>Mucoromycota</taxon>
        <taxon>Mucoromycotina</taxon>
        <taxon>Umbelopsidomycetes</taxon>
        <taxon>Umbelopsidales</taxon>
        <taxon>Umbelopsidaceae</taxon>
        <taxon>Umbelopsis</taxon>
    </lineage>
</organism>
<sequence>TNMSNIAVLGGGISGLTTAYYLSKLAPHGTKIILMEGSNRLGGWIKSCRVAPGDYGLDRQIPLSSNADMKNDNDVLFEGGPRTLRPVGPGGVVTLDLIRDLNLTDNLVAIPKTHSSARHRYIYYEDRINTLPSSLKGMLLNPPPIMKSVLLSGMKEMFVEKSTADDESIYDFTERRFGTHVAKNLVGAMVHGIYAGDAKELSLRTTLKMLWENEQAFGSVVKGMLRGGAKMDRFRERGMMTRARNNDPEWFGEMEAMSVLGFKNGVDSLTRALGQWLEQQDNVEIRTGENVESLDLTTGGDCKIVTSKGTIHASHTVSTIPATHLDKIISSKIPHLNFNRHVDVAVVNLAYANDQAKLDYDGFGFLTPHISSQHTHPVPGTLGVVFDSNALSGQEKDAPLKLTAMLGGHMWDSAFDKSIHDIDPKIVRDRAIQVAERHLGIKAAPSHTMTHLHAGCIPQYKVGHYQRLGEMHAAIQSKFGNALSVTGASYFGVSVPDCIKNARELVEELTVSGALGSRSKVVTGLDRVEEGNANERLRDSANISKGHIDVLMKS</sequence>
<accession>A0A8H7Q5X1</accession>
<dbReference type="GO" id="GO:0006782">
    <property type="term" value="P:protoporphyrinogen IX biosynthetic process"/>
    <property type="evidence" value="ECO:0007669"/>
    <property type="project" value="UniProtKB-UniRule"/>
</dbReference>
<evidence type="ECO:0000256" key="2">
    <source>
        <dbReference type="ARBA" id="ARBA00005073"/>
    </source>
</evidence>
<evidence type="ECO:0000256" key="9">
    <source>
        <dbReference type="ARBA" id="ARBA00023244"/>
    </source>
</evidence>
<dbReference type="InterPro" id="IPR050464">
    <property type="entry name" value="Zeta_carotene_desat/Oxidored"/>
</dbReference>
<dbReference type="NCBIfam" id="TIGR00562">
    <property type="entry name" value="proto_IX_ox"/>
    <property type="match status" value="1"/>
</dbReference>
<evidence type="ECO:0000256" key="11">
    <source>
        <dbReference type="RuleBase" id="RU367069"/>
    </source>
</evidence>
<dbReference type="InterPro" id="IPR002937">
    <property type="entry name" value="Amino_oxidase"/>
</dbReference>
<evidence type="ECO:0000256" key="8">
    <source>
        <dbReference type="ARBA" id="ARBA00023133"/>
    </source>
</evidence>
<reference evidence="13" key="1">
    <citation type="submission" date="2020-12" db="EMBL/GenBank/DDBJ databases">
        <title>Metabolic potential, ecology and presence of endohyphal bacteria is reflected in genomic diversity of Mucoromycotina.</title>
        <authorList>
            <person name="Muszewska A."/>
            <person name="Okrasinska A."/>
            <person name="Steczkiewicz K."/>
            <person name="Drgas O."/>
            <person name="Orlowska M."/>
            <person name="Perlinska-Lenart U."/>
            <person name="Aleksandrzak-Piekarczyk T."/>
            <person name="Szatraj K."/>
            <person name="Zielenkiewicz U."/>
            <person name="Pilsyk S."/>
            <person name="Malc E."/>
            <person name="Mieczkowski P."/>
            <person name="Kruszewska J.S."/>
            <person name="Biernat P."/>
            <person name="Pawlowska J."/>
        </authorList>
    </citation>
    <scope>NUCLEOTIDE SEQUENCE</scope>
    <source>
        <strain evidence="13">WA0000051536</strain>
    </source>
</reference>
<dbReference type="Gene3D" id="3.50.50.60">
    <property type="entry name" value="FAD/NAD(P)-binding domain"/>
    <property type="match status" value="1"/>
</dbReference>
<keyword evidence="8 11" id="KW-0350">Heme biosynthesis</keyword>
<dbReference type="AlphaFoldDB" id="A0A8H7Q5X1"/>
<dbReference type="InterPro" id="IPR036188">
    <property type="entry name" value="FAD/NAD-bd_sf"/>
</dbReference>
<keyword evidence="5 11" id="KW-0285">Flavoprotein</keyword>
<comment type="subcellular location">
    <subcellularLocation>
        <location evidence="11">Mitochondrion inner membrane</location>
    </subcellularLocation>
</comment>
<dbReference type="SUPFAM" id="SSF51905">
    <property type="entry name" value="FAD/NAD(P)-binding domain"/>
    <property type="match status" value="1"/>
</dbReference>
<evidence type="ECO:0000256" key="6">
    <source>
        <dbReference type="ARBA" id="ARBA00022827"/>
    </source>
</evidence>
<dbReference type="GO" id="GO:0005743">
    <property type="term" value="C:mitochondrial inner membrane"/>
    <property type="evidence" value="ECO:0007669"/>
    <property type="project" value="UniProtKB-SubCell"/>
</dbReference>
<dbReference type="EMBL" id="JAEPRA010000003">
    <property type="protein sequence ID" value="KAG2187094.1"/>
    <property type="molecule type" value="Genomic_DNA"/>
</dbReference>
<comment type="cofactor">
    <cofactor evidence="11">
        <name>FAD</name>
        <dbReference type="ChEBI" id="CHEBI:57692"/>
    </cofactor>
    <text evidence="11">Binds 1 FAD per subunit.</text>
</comment>
<dbReference type="InterPro" id="IPR004572">
    <property type="entry name" value="Protoporphyrinogen_oxidase"/>
</dbReference>
<evidence type="ECO:0000256" key="3">
    <source>
        <dbReference type="ARBA" id="ARBA00010551"/>
    </source>
</evidence>
<dbReference type="GO" id="GO:0004729">
    <property type="term" value="F:oxygen-dependent protoporphyrinogen oxidase activity"/>
    <property type="evidence" value="ECO:0007669"/>
    <property type="project" value="UniProtKB-UniRule"/>
</dbReference>
<comment type="caution">
    <text evidence="13">The sequence shown here is derived from an EMBL/GenBank/DDBJ whole genome shotgun (WGS) entry which is preliminary data.</text>
</comment>
<dbReference type="EC" id="1.3.3.4" evidence="4 11"/>
<comment type="pathway">
    <text evidence="2 11">Porphyrin-containing compound metabolism; protoporphyrin-IX biosynthesis; protoporphyrin-IX from protoporphyrinogen-IX: step 1/1.</text>
</comment>
<evidence type="ECO:0000256" key="4">
    <source>
        <dbReference type="ARBA" id="ARBA00012867"/>
    </source>
</evidence>
<comment type="function">
    <text evidence="1 11">Catalyzes the 6-electron oxidation of protoporphyrinogen-IX to form protoporphyrin-IX.</text>
</comment>
<keyword evidence="9 11" id="KW-0627">Porphyrin biosynthesis</keyword>
<evidence type="ECO:0000256" key="7">
    <source>
        <dbReference type="ARBA" id="ARBA00023002"/>
    </source>
</evidence>
<keyword evidence="6 11" id="KW-0274">FAD</keyword>
<dbReference type="Proteomes" id="UP000612746">
    <property type="component" value="Unassembled WGS sequence"/>
</dbReference>
<dbReference type="SUPFAM" id="SSF54373">
    <property type="entry name" value="FAD-linked reductases, C-terminal domain"/>
    <property type="match status" value="1"/>
</dbReference>
<name>A0A8H7Q5X1_9FUNG</name>
<dbReference type="Pfam" id="PF01593">
    <property type="entry name" value="Amino_oxidase"/>
    <property type="match status" value="1"/>
</dbReference>
<feature type="domain" description="Amine oxidase" evidence="12">
    <location>
        <begin position="13"/>
        <end position="505"/>
    </location>
</feature>
<gene>
    <name evidence="13" type="ORF">INT44_004764</name>
</gene>
<dbReference type="PANTHER" id="PTHR42923">
    <property type="entry name" value="PROTOPORPHYRINOGEN OXIDASE"/>
    <property type="match status" value="1"/>
</dbReference>
<protein>
    <recommendedName>
        <fullName evidence="4 11">Protoporphyrinogen oxidase</fullName>
        <ecNumber evidence="4 11">1.3.3.4</ecNumber>
    </recommendedName>
</protein>
<evidence type="ECO:0000313" key="13">
    <source>
        <dbReference type="EMBL" id="KAG2187094.1"/>
    </source>
</evidence>
<dbReference type="OrthoDB" id="438553at2759"/>
<evidence type="ECO:0000256" key="10">
    <source>
        <dbReference type="ARBA" id="ARBA00047554"/>
    </source>
</evidence>
<evidence type="ECO:0000256" key="1">
    <source>
        <dbReference type="ARBA" id="ARBA00002600"/>
    </source>
</evidence>